<evidence type="ECO:0000313" key="3">
    <source>
        <dbReference type="Proteomes" id="UP001295444"/>
    </source>
</evidence>
<evidence type="ECO:0000259" key="1">
    <source>
        <dbReference type="Pfam" id="PF26215"/>
    </source>
</evidence>
<organism evidence="2 3">
    <name type="scientific">Pelobates cultripes</name>
    <name type="common">Western spadefoot toad</name>
    <dbReference type="NCBI Taxonomy" id="61616"/>
    <lineage>
        <taxon>Eukaryota</taxon>
        <taxon>Metazoa</taxon>
        <taxon>Chordata</taxon>
        <taxon>Craniata</taxon>
        <taxon>Vertebrata</taxon>
        <taxon>Euteleostomi</taxon>
        <taxon>Amphibia</taxon>
        <taxon>Batrachia</taxon>
        <taxon>Anura</taxon>
        <taxon>Pelobatoidea</taxon>
        <taxon>Pelobatidae</taxon>
        <taxon>Pelobates</taxon>
    </lineage>
</organism>
<feature type="domain" description="Helix-turn-helix" evidence="1">
    <location>
        <begin position="211"/>
        <end position="238"/>
    </location>
</feature>
<dbReference type="PANTHER" id="PTHR21301">
    <property type="entry name" value="REVERSE TRANSCRIPTASE"/>
    <property type="match status" value="1"/>
</dbReference>
<dbReference type="Proteomes" id="UP001295444">
    <property type="component" value="Chromosome 02"/>
</dbReference>
<dbReference type="PANTHER" id="PTHR21301:SF12">
    <property type="match status" value="1"/>
</dbReference>
<keyword evidence="3" id="KW-1185">Reference proteome</keyword>
<evidence type="ECO:0000313" key="2">
    <source>
        <dbReference type="EMBL" id="CAH2248542.1"/>
    </source>
</evidence>
<protein>
    <recommendedName>
        <fullName evidence="1">Helix-turn-helix domain-containing protein</fullName>
    </recommendedName>
</protein>
<accession>A0AAD1RCL8</accession>
<dbReference type="AlphaFoldDB" id="A0AAD1RCL8"/>
<dbReference type="InterPro" id="IPR058912">
    <property type="entry name" value="HTH_animal"/>
</dbReference>
<dbReference type="Pfam" id="PF26215">
    <property type="entry name" value="HTH_animal"/>
    <property type="match status" value="1"/>
</dbReference>
<dbReference type="EMBL" id="OW240913">
    <property type="protein sequence ID" value="CAH2248542.1"/>
    <property type="molecule type" value="Genomic_DNA"/>
</dbReference>
<name>A0AAD1RCL8_PELCU</name>
<reference evidence="2" key="1">
    <citation type="submission" date="2022-03" db="EMBL/GenBank/DDBJ databases">
        <authorList>
            <person name="Alioto T."/>
            <person name="Alioto T."/>
            <person name="Gomez Garrido J."/>
        </authorList>
    </citation>
    <scope>NUCLEOTIDE SEQUENCE</scope>
</reference>
<sequence>MIGRALEPKAKWLDYRYKEMVENVPICIKDTPSLLKLLREIASLEPTTLLLTCNVKSIYSIIPHQAGRKAMGRILTNSLYYSGPPVELTLELLQLLLSNNYFNFEKTWYKQIAGTSMGAAMFIFEQEHILTPLQDNILFYCRYINDILMIWKGTLESRQQMLEKINNLDTLAGLTMSVDIQTVDFLDVCLYKEDTKIAYTSFSKPTDRNTLLHANSYHPQHLKDSLPYSQILRVIRNYSNLANA</sequence>
<proteinExistence type="predicted"/>
<gene>
    <name evidence="2" type="ORF">PECUL_23A017093</name>
</gene>